<dbReference type="SUPFAM" id="SSF55729">
    <property type="entry name" value="Acyl-CoA N-acyltransferases (Nat)"/>
    <property type="match status" value="1"/>
</dbReference>
<evidence type="ECO:0000259" key="1">
    <source>
        <dbReference type="PROSITE" id="PS51186"/>
    </source>
</evidence>
<organism evidence="2 3">
    <name type="scientific">Streptomyces evansiae</name>
    <dbReference type="NCBI Taxonomy" id="3075535"/>
    <lineage>
        <taxon>Bacteria</taxon>
        <taxon>Bacillati</taxon>
        <taxon>Actinomycetota</taxon>
        <taxon>Actinomycetes</taxon>
        <taxon>Kitasatosporales</taxon>
        <taxon>Streptomycetaceae</taxon>
        <taxon>Streptomyces</taxon>
    </lineage>
</organism>
<reference evidence="3" key="1">
    <citation type="submission" date="2023-07" db="EMBL/GenBank/DDBJ databases">
        <title>30 novel species of actinomycetes from the DSMZ collection.</title>
        <authorList>
            <person name="Nouioui I."/>
        </authorList>
    </citation>
    <scope>NUCLEOTIDE SEQUENCE [LARGE SCALE GENOMIC DNA]</scope>
    <source>
        <strain evidence="3">DSM 41979</strain>
    </source>
</reference>
<comment type="caution">
    <text evidence="2">The sequence shown here is derived from an EMBL/GenBank/DDBJ whole genome shotgun (WGS) entry which is preliminary data.</text>
</comment>
<dbReference type="Gene3D" id="3.40.630.30">
    <property type="match status" value="1"/>
</dbReference>
<dbReference type="RefSeq" id="WP_010273102.1">
    <property type="nucleotide sequence ID" value="NZ_JAVRET010000033.1"/>
</dbReference>
<dbReference type="InterPro" id="IPR016181">
    <property type="entry name" value="Acyl_CoA_acyltransferase"/>
</dbReference>
<dbReference type="PROSITE" id="PS51186">
    <property type="entry name" value="GNAT"/>
    <property type="match status" value="1"/>
</dbReference>
<gene>
    <name evidence="2" type="ORF">RM698_15900</name>
</gene>
<proteinExistence type="predicted"/>
<dbReference type="CDD" id="cd04301">
    <property type="entry name" value="NAT_SF"/>
    <property type="match status" value="1"/>
</dbReference>
<evidence type="ECO:0000313" key="2">
    <source>
        <dbReference type="EMBL" id="MDT0410529.1"/>
    </source>
</evidence>
<sequence>MIDIQLARPVDGDALGEVHAAGWEAAYAPFFAPEFAAAGVRDRRTRWHARITNGEGAILLARVGGRPLALSWAGPAPHRPGWAEVFGFYGHPDGWGSGVAGALMTRTLDRLRAAGHTRVHLWTLRGTPRSRRFYEKSGYAPTGAERPYDFGDGRPLAQVEYARDC</sequence>
<dbReference type="EMBL" id="JAVRET010000033">
    <property type="protein sequence ID" value="MDT0410529.1"/>
    <property type="molecule type" value="Genomic_DNA"/>
</dbReference>
<dbReference type="Pfam" id="PF00583">
    <property type="entry name" value="Acetyltransf_1"/>
    <property type="match status" value="1"/>
</dbReference>
<feature type="domain" description="N-acetyltransferase" evidence="1">
    <location>
        <begin position="2"/>
        <end position="165"/>
    </location>
</feature>
<name>A0ABU2R1F5_9ACTN</name>
<protein>
    <submittedName>
        <fullName evidence="2">GNAT family N-acetyltransferase</fullName>
    </submittedName>
</protein>
<keyword evidence="3" id="KW-1185">Reference proteome</keyword>
<evidence type="ECO:0000313" key="3">
    <source>
        <dbReference type="Proteomes" id="UP001183610"/>
    </source>
</evidence>
<accession>A0ABU2R1F5</accession>
<dbReference type="Proteomes" id="UP001183610">
    <property type="component" value="Unassembled WGS sequence"/>
</dbReference>
<dbReference type="InterPro" id="IPR000182">
    <property type="entry name" value="GNAT_dom"/>
</dbReference>